<dbReference type="AlphaFoldDB" id="A0A4V3US35"/>
<dbReference type="SUPFAM" id="SSF53474">
    <property type="entry name" value="alpha/beta-Hydrolases"/>
    <property type="match status" value="1"/>
</dbReference>
<dbReference type="InterPro" id="IPR013094">
    <property type="entry name" value="AB_hydrolase_3"/>
</dbReference>
<dbReference type="InterPro" id="IPR029058">
    <property type="entry name" value="AB_hydrolase_fold"/>
</dbReference>
<evidence type="ECO:0000256" key="2">
    <source>
        <dbReference type="ARBA" id="ARBA00022801"/>
    </source>
</evidence>
<evidence type="ECO:0000259" key="3">
    <source>
        <dbReference type="Pfam" id="PF07859"/>
    </source>
</evidence>
<dbReference type="Pfam" id="PF07859">
    <property type="entry name" value="Abhydrolase_3"/>
    <property type="match status" value="1"/>
</dbReference>
<protein>
    <submittedName>
        <fullName evidence="4">Acetyl esterase/lipase</fullName>
    </submittedName>
</protein>
<organism evidence="4 5">
    <name type="scientific">Panacagrimonas perspica</name>
    <dbReference type="NCBI Taxonomy" id="381431"/>
    <lineage>
        <taxon>Bacteria</taxon>
        <taxon>Pseudomonadati</taxon>
        <taxon>Pseudomonadota</taxon>
        <taxon>Gammaproteobacteria</taxon>
        <taxon>Nevskiales</taxon>
        <taxon>Nevskiaceae</taxon>
        <taxon>Panacagrimonas</taxon>
    </lineage>
</organism>
<comment type="caution">
    <text evidence="4">The sequence shown here is derived from an EMBL/GenBank/DDBJ whole genome shotgun (WGS) entry which is preliminary data.</text>
</comment>
<accession>A0A4V3US35</accession>
<dbReference type="InterPro" id="IPR050300">
    <property type="entry name" value="GDXG_lipolytic_enzyme"/>
</dbReference>
<dbReference type="OrthoDB" id="9806180at2"/>
<sequence length="302" mass="32279">MAKAEKNALYDMGGKIAASLASNPNMGLDSLRLLLEDLQSLSAEPTDVTYEEVDAGGIHAIWARPTGAAKDRVIVYTHGGGFVTNSAASHRKVAAHLAKQAGVLALVIDYRLAPENPFPAQIEDAIKVHEWLRKQGFKPEATAHAGDSAGGNLALSSALKMRELKMPLPAAIVTFSPWLDMESNGKSFQTNAESDVFIRRETSVMMAGLYVGSASRTNPLANPLHADLKGLPPLFVAVGDAEVLEDDARQIVEKARAAGVDATLEFGPGQQHVYPFMAGRSRAADTTLANAGKWLRRQLKVG</sequence>
<dbReference type="PANTHER" id="PTHR48081:SF30">
    <property type="entry name" value="ACETYL-HYDROLASE LIPR-RELATED"/>
    <property type="match status" value="1"/>
</dbReference>
<evidence type="ECO:0000256" key="1">
    <source>
        <dbReference type="ARBA" id="ARBA00010515"/>
    </source>
</evidence>
<dbReference type="Gene3D" id="3.40.50.1820">
    <property type="entry name" value="alpha/beta hydrolase"/>
    <property type="match status" value="1"/>
</dbReference>
<comment type="similarity">
    <text evidence="1">Belongs to the 'GDXG' lipolytic enzyme family.</text>
</comment>
<keyword evidence="2" id="KW-0378">Hydrolase</keyword>
<evidence type="ECO:0000313" key="5">
    <source>
        <dbReference type="Proteomes" id="UP000295341"/>
    </source>
</evidence>
<proteinExistence type="inferred from homology"/>
<evidence type="ECO:0000313" key="4">
    <source>
        <dbReference type="EMBL" id="TDU32242.1"/>
    </source>
</evidence>
<dbReference type="PANTHER" id="PTHR48081">
    <property type="entry name" value="AB HYDROLASE SUPERFAMILY PROTEIN C4A8.06C"/>
    <property type="match status" value="1"/>
</dbReference>
<name>A0A4V3US35_9GAMM</name>
<gene>
    <name evidence="4" type="ORF">DFR24_1631</name>
</gene>
<dbReference type="EMBL" id="SOBT01000008">
    <property type="protein sequence ID" value="TDU32242.1"/>
    <property type="molecule type" value="Genomic_DNA"/>
</dbReference>
<dbReference type="RefSeq" id="WP_133880758.1">
    <property type="nucleotide sequence ID" value="NZ_MWIN01000001.1"/>
</dbReference>
<reference evidence="4 5" key="1">
    <citation type="submission" date="2019-03" db="EMBL/GenBank/DDBJ databases">
        <title>Genomic Encyclopedia of Type Strains, Phase IV (KMG-IV): sequencing the most valuable type-strain genomes for metagenomic binning, comparative biology and taxonomic classification.</title>
        <authorList>
            <person name="Goeker M."/>
        </authorList>
    </citation>
    <scope>NUCLEOTIDE SEQUENCE [LARGE SCALE GENOMIC DNA]</scope>
    <source>
        <strain evidence="4 5">DSM 26377</strain>
    </source>
</reference>
<keyword evidence="5" id="KW-1185">Reference proteome</keyword>
<dbReference type="Proteomes" id="UP000295341">
    <property type="component" value="Unassembled WGS sequence"/>
</dbReference>
<dbReference type="GO" id="GO:0004806">
    <property type="term" value="F:triacylglycerol lipase activity"/>
    <property type="evidence" value="ECO:0007669"/>
    <property type="project" value="TreeGrafter"/>
</dbReference>
<feature type="domain" description="Alpha/beta hydrolase fold-3" evidence="3">
    <location>
        <begin position="74"/>
        <end position="274"/>
    </location>
</feature>